<dbReference type="Gene3D" id="1.20.1250.20">
    <property type="entry name" value="MFS general substrate transporter like domains"/>
    <property type="match status" value="1"/>
</dbReference>
<evidence type="ECO:0000313" key="3">
    <source>
        <dbReference type="EMBL" id="TNN42699.1"/>
    </source>
</evidence>
<keyword evidence="2" id="KW-0472">Membrane</keyword>
<dbReference type="AlphaFoldDB" id="A0A4Z2FNI6"/>
<dbReference type="GO" id="GO:0016020">
    <property type="term" value="C:membrane"/>
    <property type="evidence" value="ECO:0007669"/>
    <property type="project" value="UniProtKB-SubCell"/>
</dbReference>
<dbReference type="OrthoDB" id="205993at2759"/>
<proteinExistence type="predicted"/>
<comment type="subcellular location">
    <subcellularLocation>
        <location evidence="1">Membrane</location>
        <topology evidence="1">Multi-pass membrane protein</topology>
    </subcellularLocation>
</comment>
<protein>
    <submittedName>
        <fullName evidence="3">Solute carrier family 15 member 1</fullName>
    </submittedName>
</protein>
<dbReference type="EMBL" id="SRLO01001019">
    <property type="protein sequence ID" value="TNN42699.1"/>
    <property type="molecule type" value="Genomic_DNA"/>
</dbReference>
<comment type="caution">
    <text evidence="3">The sequence shown here is derived from an EMBL/GenBank/DDBJ whole genome shotgun (WGS) entry which is preliminary data.</text>
</comment>
<keyword evidence="2" id="KW-1133">Transmembrane helix</keyword>
<evidence type="ECO:0000256" key="2">
    <source>
        <dbReference type="SAM" id="Phobius"/>
    </source>
</evidence>
<feature type="transmembrane region" description="Helical" evidence="2">
    <location>
        <begin position="55"/>
        <end position="74"/>
    </location>
</feature>
<dbReference type="InterPro" id="IPR036259">
    <property type="entry name" value="MFS_trans_sf"/>
</dbReference>
<keyword evidence="2" id="KW-0812">Transmembrane</keyword>
<reference evidence="3 4" key="1">
    <citation type="submission" date="2019-03" db="EMBL/GenBank/DDBJ databases">
        <title>First draft genome of Liparis tanakae, snailfish: a comprehensive survey of snailfish specific genes.</title>
        <authorList>
            <person name="Kim W."/>
            <person name="Song I."/>
            <person name="Jeong J.-H."/>
            <person name="Kim D."/>
            <person name="Kim S."/>
            <person name="Ryu S."/>
            <person name="Song J.Y."/>
            <person name="Lee S.K."/>
        </authorList>
    </citation>
    <scope>NUCLEOTIDE SEQUENCE [LARGE SCALE GENOMIC DNA]</scope>
    <source>
        <tissue evidence="3">Muscle</tissue>
    </source>
</reference>
<accession>A0A4Z2FNI6</accession>
<keyword evidence="4" id="KW-1185">Reference proteome</keyword>
<name>A0A4Z2FNI6_9TELE</name>
<evidence type="ECO:0000256" key="1">
    <source>
        <dbReference type="ARBA" id="ARBA00004141"/>
    </source>
</evidence>
<organism evidence="3 4">
    <name type="scientific">Liparis tanakae</name>
    <name type="common">Tanaka's snailfish</name>
    <dbReference type="NCBI Taxonomy" id="230148"/>
    <lineage>
        <taxon>Eukaryota</taxon>
        <taxon>Metazoa</taxon>
        <taxon>Chordata</taxon>
        <taxon>Craniata</taxon>
        <taxon>Vertebrata</taxon>
        <taxon>Euteleostomi</taxon>
        <taxon>Actinopterygii</taxon>
        <taxon>Neopterygii</taxon>
        <taxon>Teleostei</taxon>
        <taxon>Neoteleostei</taxon>
        <taxon>Acanthomorphata</taxon>
        <taxon>Eupercaria</taxon>
        <taxon>Perciformes</taxon>
        <taxon>Cottioidei</taxon>
        <taxon>Cottales</taxon>
        <taxon>Liparidae</taxon>
        <taxon>Liparis</taxon>
    </lineage>
</organism>
<sequence>MDPKEKHTAAMAVEDEGKVSKKKSGTVCGFPVSIFFIVINEFCERFSYYGMRGELLFFISSYLHICISLPRSYFTVVVSRYSSSALIMWKKKLYFSSLNSYSDEI</sequence>
<gene>
    <name evidence="3" type="primary">SLC15A1_2</name>
    <name evidence="3" type="ORF">EYF80_047129</name>
</gene>
<dbReference type="Proteomes" id="UP000314294">
    <property type="component" value="Unassembled WGS sequence"/>
</dbReference>
<evidence type="ECO:0000313" key="4">
    <source>
        <dbReference type="Proteomes" id="UP000314294"/>
    </source>
</evidence>